<name>A0A2J6SQI9_9HELO</name>
<gene>
    <name evidence="1" type="ORF">K444DRAFT_195242</name>
</gene>
<dbReference type="AlphaFoldDB" id="A0A2J6SQI9"/>
<accession>A0A2J6SQI9</accession>
<evidence type="ECO:0000313" key="1">
    <source>
        <dbReference type="EMBL" id="PMD52973.1"/>
    </source>
</evidence>
<evidence type="ECO:0000313" key="2">
    <source>
        <dbReference type="Proteomes" id="UP000235371"/>
    </source>
</evidence>
<dbReference type="EMBL" id="KZ613895">
    <property type="protein sequence ID" value="PMD52973.1"/>
    <property type="molecule type" value="Genomic_DNA"/>
</dbReference>
<sequence>MKRASWISHSKMNLRSALLSRTRTTPREREKLAFHPLTLRENITRGLLTLLSQKYSMDHASNRLEEFGFLFESSIERGNEGSLDWALIEITQPRLDSDTIALMNGSPNFVVLRHKPLETKVFAKTASNGIRHGDLSPMPTFMLLPGSPNFQEIWTVRFDGNLEKGDCGTLVVDSGGNIYGHLVAGDLENRIGYIIPATQTFESMKQ</sequence>
<organism evidence="1 2">
    <name type="scientific">Hyaloscypha bicolor E</name>
    <dbReference type="NCBI Taxonomy" id="1095630"/>
    <lineage>
        <taxon>Eukaryota</taxon>
        <taxon>Fungi</taxon>
        <taxon>Dikarya</taxon>
        <taxon>Ascomycota</taxon>
        <taxon>Pezizomycotina</taxon>
        <taxon>Leotiomycetes</taxon>
        <taxon>Helotiales</taxon>
        <taxon>Hyaloscyphaceae</taxon>
        <taxon>Hyaloscypha</taxon>
        <taxon>Hyaloscypha bicolor</taxon>
    </lineage>
</organism>
<reference evidence="1 2" key="1">
    <citation type="submission" date="2016-04" db="EMBL/GenBank/DDBJ databases">
        <title>A degradative enzymes factory behind the ericoid mycorrhizal symbiosis.</title>
        <authorList>
            <consortium name="DOE Joint Genome Institute"/>
            <person name="Martino E."/>
            <person name="Morin E."/>
            <person name="Grelet G."/>
            <person name="Kuo A."/>
            <person name="Kohler A."/>
            <person name="Daghino S."/>
            <person name="Barry K."/>
            <person name="Choi C."/>
            <person name="Cichocki N."/>
            <person name="Clum A."/>
            <person name="Copeland A."/>
            <person name="Hainaut M."/>
            <person name="Haridas S."/>
            <person name="Labutti K."/>
            <person name="Lindquist E."/>
            <person name="Lipzen A."/>
            <person name="Khouja H.-R."/>
            <person name="Murat C."/>
            <person name="Ohm R."/>
            <person name="Olson A."/>
            <person name="Spatafora J."/>
            <person name="Veneault-Fourrey C."/>
            <person name="Henrissat B."/>
            <person name="Grigoriev I."/>
            <person name="Martin F."/>
            <person name="Perotto S."/>
        </authorList>
    </citation>
    <scope>NUCLEOTIDE SEQUENCE [LARGE SCALE GENOMIC DNA]</scope>
    <source>
        <strain evidence="1 2">E</strain>
    </source>
</reference>
<dbReference type="RefSeq" id="XP_024729877.1">
    <property type="nucleotide sequence ID" value="XM_024870968.1"/>
</dbReference>
<dbReference type="Proteomes" id="UP000235371">
    <property type="component" value="Unassembled WGS sequence"/>
</dbReference>
<protein>
    <submittedName>
        <fullName evidence="1">Uncharacterized protein</fullName>
    </submittedName>
</protein>
<keyword evidence="2" id="KW-1185">Reference proteome</keyword>
<dbReference type="GeneID" id="36579050"/>
<dbReference type="OrthoDB" id="409136at2759"/>
<dbReference type="InParanoid" id="A0A2J6SQI9"/>
<proteinExistence type="predicted"/>